<dbReference type="AlphaFoldDB" id="A0A846WPG8"/>
<protein>
    <recommendedName>
        <fullName evidence="4">Transmembrane protein</fullName>
    </recommendedName>
</protein>
<feature type="transmembrane region" description="Helical" evidence="1">
    <location>
        <begin position="78"/>
        <end position="103"/>
    </location>
</feature>
<organism evidence="2 3">
    <name type="scientific">Gordonia polyisoprenivorans</name>
    <dbReference type="NCBI Taxonomy" id="84595"/>
    <lineage>
        <taxon>Bacteria</taxon>
        <taxon>Bacillati</taxon>
        <taxon>Actinomycetota</taxon>
        <taxon>Actinomycetes</taxon>
        <taxon>Mycobacteriales</taxon>
        <taxon>Gordoniaceae</taxon>
        <taxon>Gordonia</taxon>
    </lineage>
</organism>
<dbReference type="RefSeq" id="WP_020170989.1">
    <property type="nucleotide sequence ID" value="NZ_CP073075.1"/>
</dbReference>
<accession>A0A846WPG8</accession>
<keyword evidence="1" id="KW-0472">Membrane</keyword>
<evidence type="ECO:0008006" key="4">
    <source>
        <dbReference type="Google" id="ProtNLM"/>
    </source>
</evidence>
<name>A0A846WPG8_9ACTN</name>
<comment type="caution">
    <text evidence="2">The sequence shown here is derived from an EMBL/GenBank/DDBJ whole genome shotgun (WGS) entry which is preliminary data.</text>
</comment>
<keyword evidence="1" id="KW-0812">Transmembrane</keyword>
<sequence>MTILFGLLIPVVVTGCLIAGGISMVTAATTCAGEPMTTTEECVHFGREGEELIDKGDPLPPHASNVSDRSHEARSNRVFGGFLIAIGVGFGAFYLTAVGRPLVQAYRRRRKRRG</sequence>
<gene>
    <name evidence="2" type="ORF">HGA05_18340</name>
</gene>
<dbReference type="Proteomes" id="UP000563898">
    <property type="component" value="Unassembled WGS sequence"/>
</dbReference>
<dbReference type="EMBL" id="JAAXPC010000010">
    <property type="protein sequence ID" value="NKY03534.1"/>
    <property type="molecule type" value="Genomic_DNA"/>
</dbReference>
<keyword evidence="1" id="KW-1133">Transmembrane helix</keyword>
<evidence type="ECO:0000313" key="2">
    <source>
        <dbReference type="EMBL" id="NKY03534.1"/>
    </source>
</evidence>
<evidence type="ECO:0000313" key="3">
    <source>
        <dbReference type="Proteomes" id="UP000563898"/>
    </source>
</evidence>
<reference evidence="2 3" key="1">
    <citation type="submission" date="2020-04" db="EMBL/GenBank/DDBJ databases">
        <title>MicrobeNet Type strains.</title>
        <authorList>
            <person name="Nicholson A.C."/>
        </authorList>
    </citation>
    <scope>NUCLEOTIDE SEQUENCE [LARGE SCALE GENOMIC DNA]</scope>
    <source>
        <strain evidence="2 3">ATCC BAA-14</strain>
    </source>
</reference>
<proteinExistence type="predicted"/>
<evidence type="ECO:0000256" key="1">
    <source>
        <dbReference type="SAM" id="Phobius"/>
    </source>
</evidence>